<keyword evidence="3" id="KW-1185">Reference proteome</keyword>
<accession>Q5Z262</accession>
<keyword evidence="1" id="KW-0732">Signal</keyword>
<sequence>MNVFGERGFHVKFPGTRLLARLVLALLAAAALAVAMSGCSVIDDATKSDVAKTKVGDCINITDNSPTATEGEPIDCSSPKAVYKVHQTFDEATQCASNEYTSYTEQLPSGGTTFMCLAPNFAQDNCYNDVSTSPYMWVDCSSTEATFKVLQRIDGQTDELLCESGDEFLVVSDPKTLFCLGKPNA</sequence>
<proteinExistence type="predicted"/>
<dbReference type="eggNOG" id="ENOG502ZE97">
    <property type="taxonomic scope" value="Bacteria"/>
</dbReference>
<dbReference type="STRING" id="247156.NFA_6340"/>
<reference evidence="2 3" key="1">
    <citation type="journal article" date="2004" name="Proc. Natl. Acad. Sci. U.S.A.">
        <title>The complete genomic sequence of Nocardia farcinica IFM 10152.</title>
        <authorList>
            <person name="Ishikawa J."/>
            <person name="Yamashita A."/>
            <person name="Mikami Y."/>
            <person name="Hoshino Y."/>
            <person name="Kurita H."/>
            <person name="Hotta K."/>
            <person name="Shiba T."/>
            <person name="Hattori M."/>
        </authorList>
    </citation>
    <scope>NUCLEOTIDE SEQUENCE [LARGE SCALE GENOMIC DNA]</scope>
    <source>
        <strain evidence="2 3">IFM 10152</strain>
    </source>
</reference>
<feature type="chain" id="PRO_5038827074" evidence="1">
    <location>
        <begin position="34"/>
        <end position="185"/>
    </location>
</feature>
<dbReference type="EMBL" id="AP006618">
    <property type="protein sequence ID" value="BAD55479.1"/>
    <property type="molecule type" value="Genomic_DNA"/>
</dbReference>
<evidence type="ECO:0000256" key="1">
    <source>
        <dbReference type="SAM" id="SignalP"/>
    </source>
</evidence>
<protein>
    <submittedName>
        <fullName evidence="2">Uncharacterized protein</fullName>
    </submittedName>
</protein>
<dbReference type="KEGG" id="nfa:NFA_6340"/>
<feature type="signal peptide" evidence="1">
    <location>
        <begin position="1"/>
        <end position="33"/>
    </location>
</feature>
<dbReference type="AlphaFoldDB" id="Q5Z262"/>
<gene>
    <name evidence="2" type="ordered locus">NFA_6340</name>
</gene>
<evidence type="ECO:0000313" key="3">
    <source>
        <dbReference type="Proteomes" id="UP000006820"/>
    </source>
</evidence>
<dbReference type="HOGENOM" id="CLU_1459880_0_0_11"/>
<name>Q5Z262_NOCFA</name>
<dbReference type="Proteomes" id="UP000006820">
    <property type="component" value="Chromosome"/>
</dbReference>
<evidence type="ECO:0000313" key="2">
    <source>
        <dbReference type="EMBL" id="BAD55479.1"/>
    </source>
</evidence>
<organism evidence="2 3">
    <name type="scientific">Nocardia farcinica (strain IFM 10152)</name>
    <dbReference type="NCBI Taxonomy" id="247156"/>
    <lineage>
        <taxon>Bacteria</taxon>
        <taxon>Bacillati</taxon>
        <taxon>Actinomycetota</taxon>
        <taxon>Actinomycetes</taxon>
        <taxon>Mycobacteriales</taxon>
        <taxon>Nocardiaceae</taxon>
        <taxon>Nocardia</taxon>
    </lineage>
</organism>